<dbReference type="GO" id="GO:0052588">
    <property type="term" value="F:diacetyl reductase ((S)-acetoin forming) (NAD+) activity"/>
    <property type="evidence" value="ECO:0007669"/>
    <property type="project" value="UniProtKB-EC"/>
</dbReference>
<feature type="binding site" evidence="7">
    <location>
        <position position="157"/>
    </location>
    <ligand>
        <name>NAD(+)</name>
        <dbReference type="ChEBI" id="CHEBI:57540"/>
    </ligand>
</feature>
<dbReference type="EC" id="1.1.1.304" evidence="2"/>
<dbReference type="GO" id="GO:0045150">
    <property type="term" value="P:acetoin catabolic process"/>
    <property type="evidence" value="ECO:0007669"/>
    <property type="project" value="InterPro"/>
</dbReference>
<dbReference type="GO" id="GO:0048038">
    <property type="term" value="F:quinone binding"/>
    <property type="evidence" value="ECO:0007669"/>
    <property type="project" value="TreeGrafter"/>
</dbReference>
<keyword evidence="4 7" id="KW-0520">NAD</keyword>
<gene>
    <name evidence="9" type="ORF">EOS_16885</name>
</gene>
<evidence type="ECO:0000256" key="1">
    <source>
        <dbReference type="ARBA" id="ARBA00006484"/>
    </source>
</evidence>
<dbReference type="PANTHER" id="PTHR42760">
    <property type="entry name" value="SHORT-CHAIN DEHYDROGENASES/REDUCTASES FAMILY MEMBER"/>
    <property type="match status" value="1"/>
</dbReference>
<dbReference type="RefSeq" id="WP_047847817.1">
    <property type="nucleotide sequence ID" value="NZ_AEJF01000108.1"/>
</dbReference>
<accession>A0A0J1CWN2</accession>
<evidence type="ECO:0000256" key="2">
    <source>
        <dbReference type="ARBA" id="ARBA00012848"/>
    </source>
</evidence>
<name>A0A0J1CWN2_9BURK</name>
<dbReference type="PRINTS" id="PR00080">
    <property type="entry name" value="SDRFAMILY"/>
</dbReference>
<dbReference type="Gene3D" id="3.40.50.720">
    <property type="entry name" value="NAD(P)-binding Rossmann-like Domain"/>
    <property type="match status" value="1"/>
</dbReference>
<sequence length="257" mass="27274">MTVAHVTGAARGIGKAIALRLAKDGFHIAVSDLPSMEKELEHTRNQIESIGVKAISLYGDISDHRSVRTMIEDTAKRLESLDVMVANAGIVQTKALLDVSPEEYDKVHAVNGRGVFLCYTEAARHMIKQGTGGKIIGACSIAGHKGFPLLGVYCSSKFGVRALTQTAAQEWASHGITVNAYCPGIVDTQMWVEVDRDLGTINKLGKGESMKAMAQAIALGRVSTGGDVAGLVSWLAGPDSNYMTGQSLLIDGGMLFV</sequence>
<evidence type="ECO:0000256" key="8">
    <source>
        <dbReference type="RuleBase" id="RU000363"/>
    </source>
</evidence>
<evidence type="ECO:0000256" key="4">
    <source>
        <dbReference type="ARBA" id="ARBA00023027"/>
    </source>
</evidence>
<evidence type="ECO:0000313" key="10">
    <source>
        <dbReference type="Proteomes" id="UP000035963"/>
    </source>
</evidence>
<dbReference type="NCBIfam" id="TIGR02415">
    <property type="entry name" value="23BDH"/>
    <property type="match status" value="1"/>
</dbReference>
<dbReference type="InterPro" id="IPR002347">
    <property type="entry name" value="SDR_fam"/>
</dbReference>
<protein>
    <recommendedName>
        <fullName evidence="2">diacetyl reductase [(S)-acetoin forming]</fullName>
        <ecNumber evidence="2">1.1.1.304</ecNumber>
    </recommendedName>
</protein>
<feature type="binding site" evidence="7">
    <location>
        <position position="32"/>
    </location>
    <ligand>
        <name>NAD(+)</name>
        <dbReference type="ChEBI" id="CHEBI:57540"/>
    </ligand>
</feature>
<feature type="binding site" evidence="7">
    <location>
        <begin position="183"/>
        <end position="188"/>
    </location>
    <ligand>
        <name>NAD(+)</name>
        <dbReference type="ChEBI" id="CHEBI:57540"/>
    </ligand>
</feature>
<feature type="active site" description="Proton acceptor" evidence="6">
    <location>
        <position position="153"/>
    </location>
</feature>
<evidence type="ECO:0000313" key="9">
    <source>
        <dbReference type="EMBL" id="KLU24972.1"/>
    </source>
</evidence>
<dbReference type="InterPro" id="IPR036291">
    <property type="entry name" value="NAD(P)-bd_dom_sf"/>
</dbReference>
<dbReference type="Proteomes" id="UP000035963">
    <property type="component" value="Unassembled WGS sequence"/>
</dbReference>
<keyword evidence="10" id="KW-1185">Reference proteome</keyword>
<proteinExistence type="inferred from homology"/>
<dbReference type="Pfam" id="PF00106">
    <property type="entry name" value="adh_short"/>
    <property type="match status" value="1"/>
</dbReference>
<dbReference type="InterPro" id="IPR020904">
    <property type="entry name" value="Sc_DH/Rdtase_CS"/>
</dbReference>
<dbReference type="InterPro" id="IPR014007">
    <property type="entry name" value="23BDH"/>
</dbReference>
<comment type="similarity">
    <text evidence="1 8">Belongs to the short-chain dehydrogenases/reductases (SDR) family.</text>
</comment>
<evidence type="ECO:0000256" key="3">
    <source>
        <dbReference type="ARBA" id="ARBA00023002"/>
    </source>
</evidence>
<dbReference type="PRINTS" id="PR00081">
    <property type="entry name" value="GDHRDH"/>
</dbReference>
<dbReference type="GO" id="GO:0006633">
    <property type="term" value="P:fatty acid biosynthetic process"/>
    <property type="evidence" value="ECO:0007669"/>
    <property type="project" value="TreeGrafter"/>
</dbReference>
<evidence type="ECO:0000256" key="6">
    <source>
        <dbReference type="PIRSR" id="PIRSR614007-1"/>
    </source>
</evidence>
<evidence type="ECO:0000256" key="5">
    <source>
        <dbReference type="ARBA" id="ARBA00047315"/>
    </source>
</evidence>
<evidence type="ECO:0000256" key="7">
    <source>
        <dbReference type="PIRSR" id="PIRSR614007-2"/>
    </source>
</evidence>
<comment type="caution">
    <text evidence="9">The sequence shown here is derived from an EMBL/GenBank/DDBJ whole genome shotgun (WGS) entry which is preliminary data.</text>
</comment>
<comment type="catalytic activity">
    <reaction evidence="5">
        <text>(S)-acetoin + NAD(+) = diacetyl + NADH + H(+)</text>
        <dbReference type="Rhea" id="RHEA:27286"/>
        <dbReference type="ChEBI" id="CHEBI:15378"/>
        <dbReference type="ChEBI" id="CHEBI:15687"/>
        <dbReference type="ChEBI" id="CHEBI:16583"/>
        <dbReference type="ChEBI" id="CHEBI:57540"/>
        <dbReference type="ChEBI" id="CHEBI:57945"/>
        <dbReference type="EC" id="1.1.1.304"/>
    </reaction>
</comment>
<dbReference type="FunFam" id="3.40.50.720:FF:000084">
    <property type="entry name" value="Short-chain dehydrogenase reductase"/>
    <property type="match status" value="1"/>
</dbReference>
<feature type="binding site" evidence="7">
    <location>
        <position position="153"/>
    </location>
    <ligand>
        <name>NAD(+)</name>
        <dbReference type="ChEBI" id="CHEBI:57540"/>
    </ligand>
</feature>
<dbReference type="PROSITE" id="PS00061">
    <property type="entry name" value="ADH_SHORT"/>
    <property type="match status" value="1"/>
</dbReference>
<keyword evidence="3" id="KW-0560">Oxidoreductase</keyword>
<dbReference type="SUPFAM" id="SSF51735">
    <property type="entry name" value="NAD(P)-binding Rossmann-fold domains"/>
    <property type="match status" value="1"/>
</dbReference>
<dbReference type="PANTHER" id="PTHR42760:SF121">
    <property type="entry name" value="3-OXOACYL-(ACYL-CARRIER-PROTEIN) REDUCTASE"/>
    <property type="match status" value="1"/>
</dbReference>
<dbReference type="EMBL" id="AEJF01000108">
    <property type="protein sequence ID" value="KLU24972.1"/>
    <property type="molecule type" value="Genomic_DNA"/>
</dbReference>
<reference evidence="9 10" key="1">
    <citation type="journal article" date="2015" name="Genome Announc.">
        <title>Draft Genome Sequence of Burkholderia sp. Strain PML1(12), an Ectomycorrhizosphere-Inhabiting Bacterium with Effective Mineral-Weathering Ability.</title>
        <authorList>
            <person name="Uroz S."/>
            <person name="Oger P."/>
        </authorList>
    </citation>
    <scope>NUCLEOTIDE SEQUENCE [LARGE SCALE GENOMIC DNA]</scope>
    <source>
        <strain evidence="10">PML1(12)</strain>
    </source>
</reference>
<organism evidence="9 10">
    <name type="scientific">Caballeronia mineralivorans PML1(12)</name>
    <dbReference type="NCBI Taxonomy" id="908627"/>
    <lineage>
        <taxon>Bacteria</taxon>
        <taxon>Pseudomonadati</taxon>
        <taxon>Pseudomonadota</taxon>
        <taxon>Betaproteobacteria</taxon>
        <taxon>Burkholderiales</taxon>
        <taxon>Burkholderiaceae</taxon>
        <taxon>Caballeronia</taxon>
    </lineage>
</organism>
<feature type="binding site" evidence="7">
    <location>
        <position position="87"/>
    </location>
    <ligand>
        <name>NAD(+)</name>
        <dbReference type="ChEBI" id="CHEBI:57540"/>
    </ligand>
</feature>
<dbReference type="OrthoDB" id="196630at2"/>
<dbReference type="AlphaFoldDB" id="A0A0J1CWN2"/>
<dbReference type="PATRIC" id="fig|908627.4.peg.3780"/>